<dbReference type="Gene3D" id="1.10.443.10">
    <property type="entry name" value="Intergrase catalytic core"/>
    <property type="match status" value="1"/>
</dbReference>
<dbReference type="Pfam" id="PF00589">
    <property type="entry name" value="Phage_integrase"/>
    <property type="match status" value="1"/>
</dbReference>
<evidence type="ECO:0000259" key="2">
    <source>
        <dbReference type="PROSITE" id="PS51898"/>
    </source>
</evidence>
<dbReference type="AlphaFoldDB" id="A0A6J4QJS0"/>
<dbReference type="GO" id="GO:0015074">
    <property type="term" value="P:DNA integration"/>
    <property type="evidence" value="ECO:0007669"/>
    <property type="project" value="InterPro"/>
</dbReference>
<evidence type="ECO:0000256" key="1">
    <source>
        <dbReference type="ARBA" id="ARBA00023172"/>
    </source>
</evidence>
<gene>
    <name evidence="3" type="ORF">AVDCRST_MAG28-894</name>
</gene>
<name>A0A6J4QJS0_9ACTN</name>
<feature type="domain" description="Tyr recombinase" evidence="2">
    <location>
        <begin position="1"/>
        <end position="129"/>
    </location>
</feature>
<dbReference type="EMBL" id="CADCVE010000021">
    <property type="protein sequence ID" value="CAA9446419.1"/>
    <property type="molecule type" value="Genomic_DNA"/>
</dbReference>
<proteinExistence type="predicted"/>
<organism evidence="3">
    <name type="scientific">uncultured Rubrobacteraceae bacterium</name>
    <dbReference type="NCBI Taxonomy" id="349277"/>
    <lineage>
        <taxon>Bacteria</taxon>
        <taxon>Bacillati</taxon>
        <taxon>Actinomycetota</taxon>
        <taxon>Rubrobacteria</taxon>
        <taxon>Rubrobacterales</taxon>
        <taxon>Rubrobacteraceae</taxon>
        <taxon>environmental samples</taxon>
    </lineage>
</organism>
<dbReference type="InterPro" id="IPR002104">
    <property type="entry name" value="Integrase_catalytic"/>
</dbReference>
<accession>A0A6J4QJS0</accession>
<dbReference type="SUPFAM" id="SSF56349">
    <property type="entry name" value="DNA breaking-rejoining enzymes"/>
    <property type="match status" value="1"/>
</dbReference>
<dbReference type="GO" id="GO:0003677">
    <property type="term" value="F:DNA binding"/>
    <property type="evidence" value="ECO:0007669"/>
    <property type="project" value="InterPro"/>
</dbReference>
<dbReference type="InterPro" id="IPR011010">
    <property type="entry name" value="DNA_brk_join_enz"/>
</dbReference>
<reference evidence="3" key="1">
    <citation type="submission" date="2020-02" db="EMBL/GenBank/DDBJ databases">
        <authorList>
            <person name="Meier V. D."/>
        </authorList>
    </citation>
    <scope>NUCLEOTIDE SEQUENCE</scope>
    <source>
        <strain evidence="3">AVDCRST_MAG28</strain>
    </source>
</reference>
<keyword evidence="1" id="KW-0233">DNA recombination</keyword>
<sequence>MSPKNDKGHRTKLTAGATKALKRHRKAQLEEQIRLAGLWEDHRLVFPNQVGKTINAKNLTARSFKPLLIEVGLPKSVRLHDLRHTCATLLLSRGVHPKIVQELLGHATTSITLDTYSHVLPNMQGQAVTAMESALSSNPLVRQENP</sequence>
<evidence type="ECO:0000313" key="3">
    <source>
        <dbReference type="EMBL" id="CAA9446419.1"/>
    </source>
</evidence>
<dbReference type="PROSITE" id="PS51898">
    <property type="entry name" value="TYR_RECOMBINASE"/>
    <property type="match status" value="1"/>
</dbReference>
<dbReference type="InterPro" id="IPR013762">
    <property type="entry name" value="Integrase-like_cat_sf"/>
</dbReference>
<protein>
    <submittedName>
        <fullName evidence="3">Integrase</fullName>
    </submittedName>
</protein>
<dbReference type="GO" id="GO:0006310">
    <property type="term" value="P:DNA recombination"/>
    <property type="evidence" value="ECO:0007669"/>
    <property type="project" value="UniProtKB-KW"/>
</dbReference>